<proteinExistence type="predicted"/>
<evidence type="ECO:0000313" key="2">
    <source>
        <dbReference type="EMBL" id="KAH7327780.1"/>
    </source>
</evidence>
<dbReference type="InterPro" id="IPR036259">
    <property type="entry name" value="MFS_trans_sf"/>
</dbReference>
<name>A0A8K0WW38_9HYPO</name>
<feature type="transmembrane region" description="Helical" evidence="1">
    <location>
        <begin position="204"/>
        <end position="226"/>
    </location>
</feature>
<gene>
    <name evidence="2" type="ORF">B0I35DRAFT_415716</name>
</gene>
<keyword evidence="1" id="KW-1133">Transmembrane helix</keyword>
<feature type="transmembrane region" description="Helical" evidence="1">
    <location>
        <begin position="238"/>
        <end position="261"/>
    </location>
</feature>
<evidence type="ECO:0000313" key="3">
    <source>
        <dbReference type="Proteomes" id="UP000813444"/>
    </source>
</evidence>
<feature type="transmembrane region" description="Helical" evidence="1">
    <location>
        <begin position="295"/>
        <end position="316"/>
    </location>
</feature>
<keyword evidence="1" id="KW-0812">Transmembrane</keyword>
<sequence>MTAEHGSEALRDENLLVLADCVASMEIIITTMLYMWYKNVIDGNKPSSAETRDEARREMLIIDELHVQYDAMRKGRQGFSTLYLENERFLYFWVNAYDIIIQLAGAWDEDPSVRSWMQEKLVNFENDAIRLSRHIVAMGEHNVINSATKTVLRRKWEVVKLITALHHKHRGTKDDLPNWDELSKSILPQAESTSREQPSMTYPVMWLTAVAAPCSGPLFALVYSYSPHETGTVRDADFWAQLQSSTMQAVSSVVVIISLWHKDKLPRWMWLVPTTVSLVCAIAAVPLYITAPSEWSVFASMISTAVQAFVVVHLAFNGVAT</sequence>
<feature type="transmembrane region" description="Helical" evidence="1">
    <location>
        <begin position="15"/>
        <end position="37"/>
    </location>
</feature>
<feature type="transmembrane region" description="Helical" evidence="1">
    <location>
        <begin position="268"/>
        <end position="289"/>
    </location>
</feature>
<comment type="caution">
    <text evidence="2">The sequence shown here is derived from an EMBL/GenBank/DDBJ whole genome shotgun (WGS) entry which is preliminary data.</text>
</comment>
<keyword evidence="3" id="KW-1185">Reference proteome</keyword>
<accession>A0A8K0WW38</accession>
<keyword evidence="1" id="KW-0472">Membrane</keyword>
<organism evidence="2 3">
    <name type="scientific">Stachybotrys elegans</name>
    <dbReference type="NCBI Taxonomy" id="80388"/>
    <lineage>
        <taxon>Eukaryota</taxon>
        <taxon>Fungi</taxon>
        <taxon>Dikarya</taxon>
        <taxon>Ascomycota</taxon>
        <taxon>Pezizomycotina</taxon>
        <taxon>Sordariomycetes</taxon>
        <taxon>Hypocreomycetidae</taxon>
        <taxon>Hypocreales</taxon>
        <taxon>Stachybotryaceae</taxon>
        <taxon>Stachybotrys</taxon>
    </lineage>
</organism>
<dbReference type="EMBL" id="JAGPNK010000001">
    <property type="protein sequence ID" value="KAH7327780.1"/>
    <property type="molecule type" value="Genomic_DNA"/>
</dbReference>
<reference evidence="2" key="1">
    <citation type="journal article" date="2021" name="Nat. Commun.">
        <title>Genetic determinants of endophytism in the Arabidopsis root mycobiome.</title>
        <authorList>
            <person name="Mesny F."/>
            <person name="Miyauchi S."/>
            <person name="Thiergart T."/>
            <person name="Pickel B."/>
            <person name="Atanasova L."/>
            <person name="Karlsson M."/>
            <person name="Huettel B."/>
            <person name="Barry K.W."/>
            <person name="Haridas S."/>
            <person name="Chen C."/>
            <person name="Bauer D."/>
            <person name="Andreopoulos W."/>
            <person name="Pangilinan J."/>
            <person name="LaButti K."/>
            <person name="Riley R."/>
            <person name="Lipzen A."/>
            <person name="Clum A."/>
            <person name="Drula E."/>
            <person name="Henrissat B."/>
            <person name="Kohler A."/>
            <person name="Grigoriev I.V."/>
            <person name="Martin F.M."/>
            <person name="Hacquard S."/>
        </authorList>
    </citation>
    <scope>NUCLEOTIDE SEQUENCE</scope>
    <source>
        <strain evidence="2">MPI-CAGE-CH-0235</strain>
    </source>
</reference>
<dbReference type="OrthoDB" id="3560543at2759"/>
<dbReference type="SUPFAM" id="SSF103473">
    <property type="entry name" value="MFS general substrate transporter"/>
    <property type="match status" value="1"/>
</dbReference>
<dbReference type="AlphaFoldDB" id="A0A8K0WW38"/>
<protein>
    <submittedName>
        <fullName evidence="2">Uncharacterized protein</fullName>
    </submittedName>
</protein>
<dbReference type="Proteomes" id="UP000813444">
    <property type="component" value="Unassembled WGS sequence"/>
</dbReference>
<evidence type="ECO:0000256" key="1">
    <source>
        <dbReference type="SAM" id="Phobius"/>
    </source>
</evidence>